<evidence type="ECO:0000259" key="3">
    <source>
        <dbReference type="SMART" id="SM01361"/>
    </source>
</evidence>
<dbReference type="SMART" id="SM01361">
    <property type="entry name" value="A2M_recep"/>
    <property type="match status" value="1"/>
</dbReference>
<dbReference type="AlphaFoldDB" id="A0A158QFR7"/>
<dbReference type="WBParaSite" id="HDID_0000934801-mRNA-1">
    <property type="protein sequence ID" value="HDID_0000934801-mRNA-1"/>
    <property type="gene ID" value="HDID_0000934801"/>
</dbReference>
<dbReference type="InterPro" id="IPR002172">
    <property type="entry name" value="LDrepeatLR_classA_rpt"/>
</dbReference>
<feature type="domain" description="Alpha-macroglobulin receptor-binding" evidence="3">
    <location>
        <begin position="767"/>
        <end position="858"/>
    </location>
</feature>
<dbReference type="OrthoDB" id="6259388at2759"/>
<dbReference type="Gene3D" id="2.60.40.690">
    <property type="entry name" value="Alpha-macroglobulin, receptor-binding domain"/>
    <property type="match status" value="1"/>
</dbReference>
<keyword evidence="1 2" id="KW-1015">Disulfide bond</keyword>
<dbReference type="Gene3D" id="1.50.10.20">
    <property type="match status" value="1"/>
</dbReference>
<evidence type="ECO:0000313" key="6">
    <source>
        <dbReference type="WBParaSite" id="HDID_0000934801-mRNA-1"/>
    </source>
</evidence>
<dbReference type="InterPro" id="IPR036595">
    <property type="entry name" value="A-macroglobulin_rcpt-bd_sf"/>
</dbReference>
<evidence type="ECO:0000313" key="5">
    <source>
        <dbReference type="Proteomes" id="UP000274504"/>
    </source>
</evidence>
<dbReference type="InterPro" id="IPR008930">
    <property type="entry name" value="Terpenoid_cyclase/PrenylTrfase"/>
</dbReference>
<sequence>MSRFIRLDTCNETENPARAFPCYATSGRECYSRAERCDGINQCINWADEADCPENTTAGIVSPPPKMRQLGSFEMLYRNWEDGAWIPNGEIQFRVPLPKMEAGWIAGAFAMDASEGLTLSSSPLRFDGARRFYFTLEVPEVGYWGEQFGALVRVNADPNIGVPRVPYGGITTAWAVAYSVNQTVDTLVYLDAGESKYVYMPILPRKTGNNTFTICAFSFIGANCETRSIYVYMNGIPNNFHTARFIDLTSSSQMYVNNFRIIVPEKFTIPEQRAHRFIPGSQTGVVSITGDVVGPTLSKNLQYATTENVLRLSYGAAENVFFELGFNLQLLFYLRGGGYLPNSVLMAGINYCSVVLQKGFTYFDNSSGAFCNFRDQKDKPHALPTAFALWNMQLARLTEWERYIFVEDETFVRAITFLLDTQVNASSEADPQLTGSWPVDGEGITIVDRRFVPPVNESVITNAAEYEAHRRLPTAAMVVISLRASGTAPPSGLAAERASKVVQAAVNFIRRHVLNVEDLFAKIIATYALQVAAGSNAQNELTQAMKQIEARHLKADHVYYANYPIPAPLYEIDQAGRRIENPRGEWPNDGYGVVCSALVFLIKLETNAWSPSVEEAQDMVMWLTSQRNHASGFSSTFDSLVALTALRKYALADKNRALYKMTVNQKISSLKQWEPTVLIYPPRSVWGDVTLVVEGTGLVTLQLDVSYNVEFPDIQREPLNPQNFLEFYPSFDIECTPFFSGRNNSFMRMSVCGSWTGNHPLEPANESGMAVFKVRVPTGYVVLNDELRDYVRSNAVPRLKYARFLQQHVHFFFDKLTTERTCVEFNASRFYPVANMTDHQICYAYEYYEPARYNNSMYEVISLYTNTICSVCGSYQCPYCPDYNGTTCNKLSSTLIISVVISLTFRHFRSNYG</sequence>
<accession>A0A158QFR7</accession>
<dbReference type="SUPFAM" id="SSF48239">
    <property type="entry name" value="Terpenoid cyclases/Protein prenyltransferases"/>
    <property type="match status" value="1"/>
</dbReference>
<gene>
    <name evidence="4" type="ORF">HDID_LOCUS9346</name>
</gene>
<dbReference type="SMART" id="SM00192">
    <property type="entry name" value="LDLa"/>
    <property type="match status" value="1"/>
</dbReference>
<dbReference type="Gene3D" id="4.10.400.10">
    <property type="entry name" value="Low-density Lipoprotein Receptor"/>
    <property type="match status" value="1"/>
</dbReference>
<dbReference type="PROSITE" id="PS50068">
    <property type="entry name" value="LDLRA_2"/>
    <property type="match status" value="1"/>
</dbReference>
<dbReference type="InterPro" id="IPR009048">
    <property type="entry name" value="A-macroglobulin_rcpt-bd"/>
</dbReference>
<dbReference type="SUPFAM" id="SSF49410">
    <property type="entry name" value="Alpha-macroglobulin receptor domain"/>
    <property type="match status" value="1"/>
</dbReference>
<dbReference type="InterPro" id="IPR050473">
    <property type="entry name" value="A2M/Complement_sys"/>
</dbReference>
<dbReference type="Proteomes" id="UP000274504">
    <property type="component" value="Unassembled WGS sequence"/>
</dbReference>
<dbReference type="STRING" id="6216.A0A158QFR7"/>
<name>A0A158QFR7_HYMDI</name>
<dbReference type="Pfam" id="PF07678">
    <property type="entry name" value="TED_complement"/>
    <property type="match status" value="2"/>
</dbReference>
<reference evidence="4 5" key="2">
    <citation type="submission" date="2018-11" db="EMBL/GenBank/DDBJ databases">
        <authorList>
            <consortium name="Pathogen Informatics"/>
        </authorList>
    </citation>
    <scope>NUCLEOTIDE SEQUENCE [LARGE SCALE GENOMIC DNA]</scope>
</reference>
<dbReference type="SUPFAM" id="SSF57424">
    <property type="entry name" value="LDL receptor-like module"/>
    <property type="match status" value="1"/>
</dbReference>
<dbReference type="InterPro" id="IPR011626">
    <property type="entry name" value="Alpha-macroglobulin_TED"/>
</dbReference>
<dbReference type="InterPro" id="IPR036055">
    <property type="entry name" value="LDL_receptor-like_sf"/>
</dbReference>
<evidence type="ECO:0000256" key="1">
    <source>
        <dbReference type="ARBA" id="ARBA00023157"/>
    </source>
</evidence>
<organism evidence="6">
    <name type="scientific">Hymenolepis diminuta</name>
    <name type="common">Rat tapeworm</name>
    <dbReference type="NCBI Taxonomy" id="6216"/>
    <lineage>
        <taxon>Eukaryota</taxon>
        <taxon>Metazoa</taxon>
        <taxon>Spiralia</taxon>
        <taxon>Lophotrochozoa</taxon>
        <taxon>Platyhelminthes</taxon>
        <taxon>Cestoda</taxon>
        <taxon>Eucestoda</taxon>
        <taxon>Cyclophyllidea</taxon>
        <taxon>Hymenolepididae</taxon>
        <taxon>Hymenolepis</taxon>
    </lineage>
</organism>
<feature type="disulfide bond" evidence="2">
    <location>
        <begin position="37"/>
        <end position="52"/>
    </location>
</feature>
<dbReference type="PANTHER" id="PTHR11412:SF146">
    <property type="entry name" value="CD109 ANTIGEN"/>
    <property type="match status" value="1"/>
</dbReference>
<proteinExistence type="predicted"/>
<dbReference type="PANTHER" id="PTHR11412">
    <property type="entry name" value="MACROGLOBULIN / COMPLEMENT"/>
    <property type="match status" value="1"/>
</dbReference>
<dbReference type="GO" id="GO:0005615">
    <property type="term" value="C:extracellular space"/>
    <property type="evidence" value="ECO:0007669"/>
    <property type="project" value="InterPro"/>
</dbReference>
<reference evidence="6" key="1">
    <citation type="submission" date="2016-04" db="UniProtKB">
        <authorList>
            <consortium name="WormBaseParasite"/>
        </authorList>
    </citation>
    <scope>IDENTIFICATION</scope>
</reference>
<evidence type="ECO:0000256" key="2">
    <source>
        <dbReference type="PROSITE-ProRule" id="PRU00124"/>
    </source>
</evidence>
<protein>
    <submittedName>
        <fullName evidence="6">A2M_recep domain-containing protein</fullName>
    </submittedName>
</protein>
<dbReference type="Pfam" id="PF07677">
    <property type="entry name" value="A2M_recep"/>
    <property type="match status" value="1"/>
</dbReference>
<evidence type="ECO:0000313" key="4">
    <source>
        <dbReference type="EMBL" id="VDL61664.1"/>
    </source>
</evidence>
<comment type="caution">
    <text evidence="2">Lacks conserved residue(s) required for the propagation of feature annotation.</text>
</comment>
<dbReference type="EMBL" id="UYSG01011271">
    <property type="protein sequence ID" value="VDL61664.1"/>
    <property type="molecule type" value="Genomic_DNA"/>
</dbReference>